<reference evidence="2 3" key="1">
    <citation type="submission" date="2019-12" db="EMBL/GenBank/DDBJ databases">
        <title>The draft genomic sequence of strain Chitinophaga oryziterrae JCM 16595.</title>
        <authorList>
            <person name="Zhang X."/>
        </authorList>
    </citation>
    <scope>NUCLEOTIDE SEQUENCE [LARGE SCALE GENOMIC DNA]</scope>
    <source>
        <strain evidence="2 3">JCM 16595</strain>
    </source>
</reference>
<dbReference type="InterPro" id="IPR036378">
    <property type="entry name" value="FAS1_dom_sf"/>
</dbReference>
<dbReference type="SMART" id="SM00554">
    <property type="entry name" value="FAS1"/>
    <property type="match status" value="1"/>
</dbReference>
<sequence length="469" mass="53036">MTRSVIILFLLIVLSCKKDKWNDRNRIDDPALKKDLLQMISSNPDLSLFNTYLVKTGYDKVIASSKTFTVWAPTNKALQGIAPSIINDTAQLKRLIANHIANQSYLTTMPSPAIRIRTLNGKNITFTSTQIDEEHIISADQYTANGILHVVDGVLLPKMNAWEYLNSVDGLQQTFLQSLKYTGIDTTIAEQIGVDPQTGRPIYKPGTGLVELNRFLQRTDISNEDSLLTYVILKDNAYTDEKSKLVQYFTDTTAALTDTTTQWNVVKDLVFNGVYDADNLPAVLYSVKDSVKFHLDRTAIVSVQKVSNGIVYVMDHIDYELDSKIKPVIIEGERFYDLKDRTKASSVRTRINPLTHLLFRDIYIANHGINAFWINYKTVVNSVKYKVYWVAVNDFQTGTFPMRVAFKDPAVTGFPYKTVELNNYSEVYLGDYTTDHYGLLNLYLVGNSVTTNGLNTLVLDYIKLVPILN</sequence>
<dbReference type="RefSeq" id="WP_157299359.1">
    <property type="nucleotide sequence ID" value="NZ_BAAAZB010000010.1"/>
</dbReference>
<keyword evidence="3" id="KW-1185">Reference proteome</keyword>
<dbReference type="PROSITE" id="PS51257">
    <property type="entry name" value="PROKAR_LIPOPROTEIN"/>
    <property type="match status" value="1"/>
</dbReference>
<dbReference type="PROSITE" id="PS50213">
    <property type="entry name" value="FAS1"/>
    <property type="match status" value="1"/>
</dbReference>
<organism evidence="2 3">
    <name type="scientific">Chitinophaga oryziterrae</name>
    <dbReference type="NCBI Taxonomy" id="1031224"/>
    <lineage>
        <taxon>Bacteria</taxon>
        <taxon>Pseudomonadati</taxon>
        <taxon>Bacteroidota</taxon>
        <taxon>Chitinophagia</taxon>
        <taxon>Chitinophagales</taxon>
        <taxon>Chitinophagaceae</taxon>
        <taxon>Chitinophaga</taxon>
    </lineage>
</organism>
<accession>A0A6N8J6Q0</accession>
<dbReference type="OrthoDB" id="831756at2"/>
<comment type="caution">
    <text evidence="2">The sequence shown here is derived from an EMBL/GenBank/DDBJ whole genome shotgun (WGS) entry which is preliminary data.</text>
</comment>
<dbReference type="Gene3D" id="2.30.180.10">
    <property type="entry name" value="FAS1 domain"/>
    <property type="match status" value="1"/>
</dbReference>
<dbReference type="EMBL" id="WRXO01000002">
    <property type="protein sequence ID" value="MVT40723.1"/>
    <property type="molecule type" value="Genomic_DNA"/>
</dbReference>
<evidence type="ECO:0000259" key="1">
    <source>
        <dbReference type="PROSITE" id="PS50213"/>
    </source>
</evidence>
<dbReference type="AlphaFoldDB" id="A0A6N8J6Q0"/>
<dbReference type="InterPro" id="IPR000782">
    <property type="entry name" value="FAS1_domain"/>
</dbReference>
<dbReference type="Pfam" id="PF02469">
    <property type="entry name" value="Fasciclin"/>
    <property type="match status" value="1"/>
</dbReference>
<name>A0A6N8J6Q0_9BACT</name>
<dbReference type="SUPFAM" id="SSF82153">
    <property type="entry name" value="FAS1 domain"/>
    <property type="match status" value="1"/>
</dbReference>
<dbReference type="InterPro" id="IPR050904">
    <property type="entry name" value="Adhesion/Biosynth-related"/>
</dbReference>
<evidence type="ECO:0000313" key="2">
    <source>
        <dbReference type="EMBL" id="MVT40723.1"/>
    </source>
</evidence>
<evidence type="ECO:0000313" key="3">
    <source>
        <dbReference type="Proteomes" id="UP000468388"/>
    </source>
</evidence>
<proteinExistence type="predicted"/>
<dbReference type="PANTHER" id="PTHR10900:SF77">
    <property type="entry name" value="FI19380P1"/>
    <property type="match status" value="1"/>
</dbReference>
<dbReference type="Proteomes" id="UP000468388">
    <property type="component" value="Unassembled WGS sequence"/>
</dbReference>
<protein>
    <recommendedName>
        <fullName evidence="1">FAS1 domain-containing protein</fullName>
    </recommendedName>
</protein>
<gene>
    <name evidence="2" type="ORF">GO495_09050</name>
</gene>
<feature type="domain" description="FAS1" evidence="1">
    <location>
        <begin position="33"/>
        <end position="155"/>
    </location>
</feature>
<dbReference type="PANTHER" id="PTHR10900">
    <property type="entry name" value="PERIOSTIN-RELATED"/>
    <property type="match status" value="1"/>
</dbReference>
<dbReference type="GO" id="GO:0005615">
    <property type="term" value="C:extracellular space"/>
    <property type="evidence" value="ECO:0007669"/>
    <property type="project" value="TreeGrafter"/>
</dbReference>